<dbReference type="RefSeq" id="WP_167972512.1">
    <property type="nucleotide sequence ID" value="NZ_BHZG01000577.1"/>
</dbReference>
<organism evidence="2 3">
    <name type="scientific">Streptomyces lonarensis</name>
    <dbReference type="NCBI Taxonomy" id="700599"/>
    <lineage>
        <taxon>Bacteria</taxon>
        <taxon>Bacillati</taxon>
        <taxon>Actinomycetota</taxon>
        <taxon>Actinomycetes</taxon>
        <taxon>Kitasatosporales</taxon>
        <taxon>Streptomycetaceae</taxon>
        <taxon>Streptomyces</taxon>
    </lineage>
</organism>
<dbReference type="GO" id="GO:0016787">
    <property type="term" value="F:hydrolase activity"/>
    <property type="evidence" value="ECO:0007669"/>
    <property type="project" value="UniProtKB-KW"/>
</dbReference>
<reference evidence="2 3" key="1">
    <citation type="submission" date="2020-03" db="EMBL/GenBank/DDBJ databases">
        <title>Draft genome of Streptomyces sp. ventii, isolated from the Axial Seamount in the Pacific Ocean, and resequencing of the two type strains Streptomyces lonarensis strain NCL 716 and Streptomyces bohaiensis strain 11A07.</title>
        <authorList>
            <person name="Loughran R.M."/>
            <person name="Pfannmuller K.M."/>
            <person name="Wasson B.J."/>
            <person name="Deadmond M.C."/>
            <person name="Paddock B.E."/>
            <person name="Koyack M.J."/>
            <person name="Gallegos D.A."/>
            <person name="Mitchell E.A."/>
            <person name="Ushijima B."/>
            <person name="Saw J.H."/>
            <person name="Mcphail K.L."/>
            <person name="Videau P."/>
        </authorList>
    </citation>
    <scope>NUCLEOTIDE SEQUENCE [LARGE SCALE GENOMIC DNA]</scope>
    <source>
        <strain evidence="2 3">NCL716</strain>
    </source>
</reference>
<dbReference type="PANTHER" id="PTHR46623">
    <property type="entry name" value="CARBOXYMETHYLENEBUTENOLIDASE-RELATED"/>
    <property type="match status" value="1"/>
</dbReference>
<dbReference type="InterPro" id="IPR051049">
    <property type="entry name" value="Dienelactone_hydrolase-like"/>
</dbReference>
<keyword evidence="3" id="KW-1185">Reference proteome</keyword>
<dbReference type="Gene3D" id="3.40.50.1820">
    <property type="entry name" value="alpha/beta hydrolase"/>
    <property type="match status" value="1"/>
</dbReference>
<keyword evidence="2" id="KW-0378">Hydrolase</keyword>
<dbReference type="EMBL" id="JAAVJD010000164">
    <property type="protein sequence ID" value="NJQ07480.1"/>
    <property type="molecule type" value="Genomic_DNA"/>
</dbReference>
<dbReference type="Proteomes" id="UP000578686">
    <property type="component" value="Unassembled WGS sequence"/>
</dbReference>
<comment type="caution">
    <text evidence="2">The sequence shown here is derived from an EMBL/GenBank/DDBJ whole genome shotgun (WGS) entry which is preliminary data.</text>
</comment>
<proteinExistence type="predicted"/>
<accession>A0A7X6D3L6</accession>
<dbReference type="SUPFAM" id="SSF53474">
    <property type="entry name" value="alpha/beta-Hydrolases"/>
    <property type="match status" value="1"/>
</dbReference>
<evidence type="ECO:0000313" key="2">
    <source>
        <dbReference type="EMBL" id="NJQ07480.1"/>
    </source>
</evidence>
<dbReference type="AlphaFoldDB" id="A0A7X6D3L6"/>
<dbReference type="Pfam" id="PF01738">
    <property type="entry name" value="DLH"/>
    <property type="match status" value="1"/>
</dbReference>
<feature type="domain" description="Dienelactone hydrolase" evidence="1">
    <location>
        <begin position="4"/>
        <end position="195"/>
    </location>
</feature>
<evidence type="ECO:0000313" key="3">
    <source>
        <dbReference type="Proteomes" id="UP000578686"/>
    </source>
</evidence>
<name>A0A7X6D3L6_9ACTN</name>
<dbReference type="InterPro" id="IPR002925">
    <property type="entry name" value="Dienelactn_hydro"/>
</dbReference>
<dbReference type="InterPro" id="IPR029058">
    <property type="entry name" value="AB_hydrolase_fold"/>
</dbReference>
<evidence type="ECO:0000259" key="1">
    <source>
        <dbReference type="Pfam" id="PF01738"/>
    </source>
</evidence>
<sequence length="197" mass="21282">MADIVLVHSVLGLRPAVTEAAERLRAAGHRVEAPDLFEGRISQTTEEGREVADGIGHEELLRRVAAASARLTEGAAADGPGPVYAGFSLGAALAQTVAMNDTRARGLLLLHGTADIAEDAAVDDLPVQLHVADPDPFEPHDWLSAWYLNMRRSGADVEVYRYQGAGHLFTDPELPDHDAEATERTWRLALAFLDELD</sequence>
<dbReference type="PANTHER" id="PTHR46623:SF6">
    <property type="entry name" value="ALPHA_BETA-HYDROLASES SUPERFAMILY PROTEIN"/>
    <property type="match status" value="1"/>
</dbReference>
<protein>
    <submittedName>
        <fullName evidence="2">Dienelactone hydrolase</fullName>
    </submittedName>
</protein>
<gene>
    <name evidence="2" type="ORF">HCN56_18295</name>
</gene>